<name>A0A940P963_9ENTE</name>
<gene>
    <name evidence="5" type="ORF">I6N95_23830</name>
</gene>
<keyword evidence="3" id="KW-1133">Transmembrane helix</keyword>
<dbReference type="Proteomes" id="UP000674938">
    <property type="component" value="Unassembled WGS sequence"/>
</dbReference>
<dbReference type="AlphaFoldDB" id="A0A940P963"/>
<dbReference type="RefSeq" id="WP_209532119.1">
    <property type="nucleotide sequence ID" value="NZ_JAEEGA010000021.1"/>
</dbReference>
<feature type="transmembrane region" description="Helical" evidence="3">
    <location>
        <begin position="197"/>
        <end position="217"/>
    </location>
</feature>
<evidence type="ECO:0000313" key="5">
    <source>
        <dbReference type="EMBL" id="MBP1044044.1"/>
    </source>
</evidence>
<dbReference type="GO" id="GO:0016020">
    <property type="term" value="C:membrane"/>
    <property type="evidence" value="ECO:0007669"/>
    <property type="project" value="InterPro"/>
</dbReference>
<feature type="transmembrane region" description="Helical" evidence="3">
    <location>
        <begin position="32"/>
        <end position="53"/>
    </location>
</feature>
<protein>
    <submittedName>
        <fullName evidence="5">EamA family transporter</fullName>
    </submittedName>
</protein>
<evidence type="ECO:0000256" key="3">
    <source>
        <dbReference type="SAM" id="Phobius"/>
    </source>
</evidence>
<feature type="transmembrane region" description="Helical" evidence="3">
    <location>
        <begin position="229"/>
        <end position="247"/>
    </location>
</feature>
<dbReference type="InterPro" id="IPR037185">
    <property type="entry name" value="EmrE-like"/>
</dbReference>
<reference evidence="5" key="1">
    <citation type="submission" date="2020-12" db="EMBL/GenBank/DDBJ databases">
        <title>Vagococcus allomyrinae sp. nov. and Enterococcus lavae sp. nov., isolated from the larvae of Allomyrina dichotoma.</title>
        <authorList>
            <person name="Lee S.D."/>
        </authorList>
    </citation>
    <scope>NUCLEOTIDE SEQUENCE</scope>
    <source>
        <strain evidence="5">BWB3-3</strain>
    </source>
</reference>
<dbReference type="PANTHER" id="PTHR22911">
    <property type="entry name" value="ACYL-MALONYL CONDENSING ENZYME-RELATED"/>
    <property type="match status" value="1"/>
</dbReference>
<feature type="transmembrane region" description="Helical" evidence="3">
    <location>
        <begin position="65"/>
        <end position="85"/>
    </location>
</feature>
<feature type="transmembrane region" description="Helical" evidence="3">
    <location>
        <begin position="283"/>
        <end position="299"/>
    </location>
</feature>
<comment type="caution">
    <text evidence="5">The sequence shown here is derived from an EMBL/GenBank/DDBJ whole genome shotgun (WGS) entry which is preliminary data.</text>
</comment>
<organism evidence="5 6">
    <name type="scientific">Vagococcus allomyrinae</name>
    <dbReference type="NCBI Taxonomy" id="2794353"/>
    <lineage>
        <taxon>Bacteria</taxon>
        <taxon>Bacillati</taxon>
        <taxon>Bacillota</taxon>
        <taxon>Bacilli</taxon>
        <taxon>Lactobacillales</taxon>
        <taxon>Enterococcaceae</taxon>
        <taxon>Vagococcus</taxon>
    </lineage>
</organism>
<proteinExistence type="inferred from homology"/>
<comment type="subcellular location">
    <subcellularLocation>
        <location evidence="1">Endomembrane system</location>
        <topology evidence="1">Multi-pass membrane protein</topology>
    </subcellularLocation>
</comment>
<feature type="domain" description="EamA" evidence="4">
    <location>
        <begin position="3"/>
        <end position="135"/>
    </location>
</feature>
<keyword evidence="3" id="KW-0472">Membrane</keyword>
<dbReference type="EMBL" id="JAEEGA010000021">
    <property type="protein sequence ID" value="MBP1044044.1"/>
    <property type="molecule type" value="Genomic_DNA"/>
</dbReference>
<evidence type="ECO:0000313" key="6">
    <source>
        <dbReference type="Proteomes" id="UP000674938"/>
    </source>
</evidence>
<feature type="domain" description="EamA" evidence="4">
    <location>
        <begin position="196"/>
        <end position="296"/>
    </location>
</feature>
<accession>A0A940P963</accession>
<feature type="transmembrane region" description="Helical" evidence="3">
    <location>
        <begin position="253"/>
        <end position="274"/>
    </location>
</feature>
<keyword evidence="6" id="KW-1185">Reference proteome</keyword>
<dbReference type="SUPFAM" id="SSF103481">
    <property type="entry name" value="Multidrug resistance efflux transporter EmrE"/>
    <property type="match status" value="2"/>
</dbReference>
<feature type="transmembrane region" description="Helical" evidence="3">
    <location>
        <begin position="157"/>
        <end position="177"/>
    </location>
</feature>
<evidence type="ECO:0000256" key="1">
    <source>
        <dbReference type="ARBA" id="ARBA00004127"/>
    </source>
</evidence>
<sequence>MWFIPALVTVLAWGTADLFYKKGNDPTDSNSALKTVVMVGVVMGLHAILYMMVYQNIQFEWVNMVLYLPVSAMYILSMAIGYFGLRYIELSISSPISNSSGAVSALMSFFILGSRMAFIQFIAVGFISVGIFFLSYFEKQEMDRELAKSKEHVDKKYRVGAIAIIFPILYCVIDGAGTFLDGYYLETKQIMSEDQALISYELTFLVVGILVFSYLTMKKERMSIKKEKYRTLAALCETLGQFFYVGAIASNAIVVAPMISSYSIVSVILSRIFLKEKLTTKQYLIIGMIMIAIAILGFYDG</sequence>
<feature type="transmembrane region" description="Helical" evidence="3">
    <location>
        <begin position="105"/>
        <end position="137"/>
    </location>
</feature>
<dbReference type="InterPro" id="IPR000620">
    <property type="entry name" value="EamA_dom"/>
</dbReference>
<dbReference type="PANTHER" id="PTHR22911:SF137">
    <property type="entry name" value="SOLUTE CARRIER FAMILY 35 MEMBER G2-RELATED"/>
    <property type="match status" value="1"/>
</dbReference>
<dbReference type="Gene3D" id="1.10.3730.20">
    <property type="match status" value="2"/>
</dbReference>
<keyword evidence="3" id="KW-0812">Transmembrane</keyword>
<evidence type="ECO:0000256" key="2">
    <source>
        <dbReference type="ARBA" id="ARBA00007362"/>
    </source>
</evidence>
<comment type="similarity">
    <text evidence="2">Belongs to the EamA transporter family.</text>
</comment>
<evidence type="ECO:0000259" key="4">
    <source>
        <dbReference type="Pfam" id="PF00892"/>
    </source>
</evidence>
<dbReference type="Pfam" id="PF00892">
    <property type="entry name" value="EamA"/>
    <property type="match status" value="2"/>
</dbReference>